<feature type="region of interest" description="Disordered" evidence="5">
    <location>
        <begin position="338"/>
        <end position="358"/>
    </location>
</feature>
<name>A0A643FBJ9_IDEDE</name>
<feature type="compositionally biased region" description="Basic and acidic residues" evidence="5">
    <location>
        <begin position="349"/>
        <end position="358"/>
    </location>
</feature>
<comment type="caution">
    <text evidence="7">The sequence shown here is derived from an EMBL/GenBank/DDBJ whole genome shotgun (WGS) entry which is preliminary data.</text>
</comment>
<keyword evidence="2" id="KW-0547">Nucleotide-binding</keyword>
<keyword evidence="8" id="KW-1185">Reference proteome</keyword>
<evidence type="ECO:0000256" key="5">
    <source>
        <dbReference type="SAM" id="MobiDB-lite"/>
    </source>
</evidence>
<protein>
    <submittedName>
        <fullName evidence="7">Serine/threonine protein kinase</fullName>
    </submittedName>
</protein>
<dbReference type="Gene3D" id="1.10.510.10">
    <property type="entry name" value="Transferase(Phosphotransferase) domain 1"/>
    <property type="match status" value="1"/>
</dbReference>
<dbReference type="InterPro" id="IPR008271">
    <property type="entry name" value="Ser/Thr_kinase_AS"/>
</dbReference>
<dbReference type="Gene3D" id="3.30.200.20">
    <property type="entry name" value="Phosphorylase Kinase, domain 1"/>
    <property type="match status" value="1"/>
</dbReference>
<sequence length="358" mass="38174">MCCNTTRGDALGTKMAGRSRFWHTILRRQPPLSAPAGRAVPTPSTQPASSLIDSSALPVETEGFHIVRLCAQSPHSELYEARVAGTDEAVALKVVRFGAQAEAPERFLREATAAGRLQHPAIVRTLGAGIVNQDGQPCGWLAMEWVPGSDLSRYAQPGRLLPEELVLRIGAVTAEALAHAHAQGVVHRDLKPGNLLFNPAAGGVLKVGDFGSARLLDQINSRSGLMVGTPCYMAPEQLSGVPLDGRCDLYALGVVLFELLTGQRPFDRSSMGETLAAIAGETPPPLLARRPELPAVLGDVLSRLLAKSPGDRHADGHTLARELRLIARLCEANRAVEDGHNGSIHKNNSRIEPRATAP</sequence>
<dbReference type="PANTHER" id="PTHR43289:SF6">
    <property type="entry name" value="SERINE_THREONINE-PROTEIN KINASE NEKL-3"/>
    <property type="match status" value="1"/>
</dbReference>
<proteinExistence type="predicted"/>
<dbReference type="SUPFAM" id="SSF56112">
    <property type="entry name" value="Protein kinase-like (PK-like)"/>
    <property type="match status" value="1"/>
</dbReference>
<dbReference type="AlphaFoldDB" id="A0A643FBJ9"/>
<evidence type="ECO:0000256" key="1">
    <source>
        <dbReference type="ARBA" id="ARBA00022679"/>
    </source>
</evidence>
<dbReference type="CDD" id="cd14014">
    <property type="entry name" value="STKc_PknB_like"/>
    <property type="match status" value="1"/>
</dbReference>
<evidence type="ECO:0000256" key="3">
    <source>
        <dbReference type="ARBA" id="ARBA00022777"/>
    </source>
</evidence>
<feature type="domain" description="Protein kinase" evidence="6">
    <location>
        <begin position="64"/>
        <end position="325"/>
    </location>
</feature>
<reference evidence="7 8" key="1">
    <citation type="submission" date="2019-09" db="EMBL/GenBank/DDBJ databases">
        <title>Draft genome sequences of 48 bacterial type strains from the CCUG.</title>
        <authorList>
            <person name="Tunovic T."/>
            <person name="Pineiro-Iglesias B."/>
            <person name="Unosson C."/>
            <person name="Inganas E."/>
            <person name="Ohlen M."/>
            <person name="Cardew S."/>
            <person name="Jensie-Markopoulos S."/>
            <person name="Salva-Serra F."/>
            <person name="Jaen-Luchoro D."/>
            <person name="Karlsson R."/>
            <person name="Svensson-Stadler L."/>
            <person name="Chun J."/>
            <person name="Moore E."/>
        </authorList>
    </citation>
    <scope>NUCLEOTIDE SEQUENCE [LARGE SCALE GENOMIC DNA]</scope>
    <source>
        <strain evidence="7 8">CCUG 30977</strain>
    </source>
</reference>
<dbReference type="GO" id="GO:0004674">
    <property type="term" value="F:protein serine/threonine kinase activity"/>
    <property type="evidence" value="ECO:0007669"/>
    <property type="project" value="UniProtKB-KW"/>
</dbReference>
<keyword evidence="4" id="KW-0067">ATP-binding</keyword>
<dbReference type="InterPro" id="IPR000719">
    <property type="entry name" value="Prot_kinase_dom"/>
</dbReference>
<organism evidence="7 8">
    <name type="scientific">Ideonella dechloratans</name>
    <dbReference type="NCBI Taxonomy" id="36863"/>
    <lineage>
        <taxon>Bacteria</taxon>
        <taxon>Pseudomonadati</taxon>
        <taxon>Pseudomonadota</taxon>
        <taxon>Betaproteobacteria</taxon>
        <taxon>Burkholderiales</taxon>
        <taxon>Sphaerotilaceae</taxon>
        <taxon>Ideonella</taxon>
    </lineage>
</organism>
<dbReference type="PROSITE" id="PS50011">
    <property type="entry name" value="PROTEIN_KINASE_DOM"/>
    <property type="match status" value="1"/>
</dbReference>
<dbReference type="Pfam" id="PF00069">
    <property type="entry name" value="Pkinase"/>
    <property type="match status" value="1"/>
</dbReference>
<dbReference type="GO" id="GO:0005524">
    <property type="term" value="F:ATP binding"/>
    <property type="evidence" value="ECO:0007669"/>
    <property type="project" value="UniProtKB-KW"/>
</dbReference>
<evidence type="ECO:0000313" key="7">
    <source>
        <dbReference type="EMBL" id="KAB0580740.1"/>
    </source>
</evidence>
<dbReference type="Proteomes" id="UP000430120">
    <property type="component" value="Unassembled WGS sequence"/>
</dbReference>
<evidence type="ECO:0000256" key="2">
    <source>
        <dbReference type="ARBA" id="ARBA00022741"/>
    </source>
</evidence>
<keyword evidence="1" id="KW-0808">Transferase</keyword>
<gene>
    <name evidence="7" type="ORF">F7Q92_13215</name>
</gene>
<dbReference type="OrthoDB" id="9791419at2"/>
<dbReference type="EMBL" id="VZPB01000030">
    <property type="protein sequence ID" value="KAB0580740.1"/>
    <property type="molecule type" value="Genomic_DNA"/>
</dbReference>
<dbReference type="PANTHER" id="PTHR43289">
    <property type="entry name" value="MITOGEN-ACTIVATED PROTEIN KINASE KINASE KINASE 20-RELATED"/>
    <property type="match status" value="1"/>
</dbReference>
<dbReference type="PROSITE" id="PS00108">
    <property type="entry name" value="PROTEIN_KINASE_ST"/>
    <property type="match status" value="1"/>
</dbReference>
<evidence type="ECO:0000256" key="4">
    <source>
        <dbReference type="ARBA" id="ARBA00022840"/>
    </source>
</evidence>
<dbReference type="InterPro" id="IPR011009">
    <property type="entry name" value="Kinase-like_dom_sf"/>
</dbReference>
<evidence type="ECO:0000313" key="8">
    <source>
        <dbReference type="Proteomes" id="UP000430120"/>
    </source>
</evidence>
<dbReference type="SMART" id="SM00220">
    <property type="entry name" value="S_TKc"/>
    <property type="match status" value="1"/>
</dbReference>
<evidence type="ECO:0000259" key="6">
    <source>
        <dbReference type="PROSITE" id="PS50011"/>
    </source>
</evidence>
<keyword evidence="3 7" id="KW-0418">Kinase</keyword>
<accession>A0A643FBJ9</accession>
<keyword evidence="7" id="KW-0723">Serine/threonine-protein kinase</keyword>